<dbReference type="AlphaFoldDB" id="A0AAC8VNR5"/>
<organism evidence="1 2">
    <name type="scientific">Cronobacter universalis NCTC 9529</name>
    <dbReference type="NCBI Taxonomy" id="1074000"/>
    <lineage>
        <taxon>Bacteria</taxon>
        <taxon>Pseudomonadati</taxon>
        <taxon>Pseudomonadota</taxon>
        <taxon>Gammaproteobacteria</taxon>
        <taxon>Enterobacterales</taxon>
        <taxon>Enterobacteriaceae</taxon>
        <taxon>Cronobacter</taxon>
    </lineage>
</organism>
<gene>
    <name evidence="1" type="ORF">AFK65_05645</name>
</gene>
<reference evidence="1 2" key="3">
    <citation type="journal article" date="2016" name="Genome Announc.">
        <title>Fully Closed Genome Sequences of Five Type Strains of the Genus Cronobacter and One Cronobacter sakazakii Strain.</title>
        <authorList>
            <person name="Moine D."/>
            <person name="Kassam M."/>
            <person name="Baert L."/>
            <person name="Tang Y."/>
            <person name="Barretto C."/>
            <person name="Ngom Bru C."/>
            <person name="Klijn A."/>
            <person name="Descombes P."/>
        </authorList>
    </citation>
    <scope>NUCLEOTIDE SEQUENCE [LARGE SCALE GENOMIC DNA]</scope>
    <source>
        <strain evidence="1 2">NCTC 9529</strain>
    </source>
</reference>
<proteinExistence type="predicted"/>
<dbReference type="EMBL" id="CP012257">
    <property type="protein sequence ID" value="ALB54168.1"/>
    <property type="molecule type" value="Genomic_DNA"/>
</dbReference>
<name>A0AAC8VNR5_9ENTR</name>
<dbReference type="Proteomes" id="UP000061974">
    <property type="component" value="Chromosome"/>
</dbReference>
<accession>A0AAC8VNR5</accession>
<evidence type="ECO:0000313" key="2">
    <source>
        <dbReference type="Proteomes" id="UP000061974"/>
    </source>
</evidence>
<reference evidence="2" key="2">
    <citation type="submission" date="2015-09" db="EMBL/GenBank/DDBJ databases">
        <title>Cronobacter genome sequencing and assembly.</title>
        <authorList>
            <person name="Descombes P."/>
            <person name="Baert L."/>
            <person name="Ngom-Bru C."/>
            <person name="Barretto C."/>
        </authorList>
    </citation>
    <scope>NUCLEOTIDE SEQUENCE [LARGE SCALE GENOMIC DNA]</scope>
    <source>
        <strain evidence="2">NCTC 9529</strain>
    </source>
</reference>
<protein>
    <submittedName>
        <fullName evidence="1">Uncharacterized protein</fullName>
    </submittedName>
</protein>
<sequence>MRPLPFGQGSVLIEGTSAQQNTARNAFASTLALLWPAGISALRPPVEVAFLFFRETARNVH</sequence>
<evidence type="ECO:0000313" key="1">
    <source>
        <dbReference type="EMBL" id="ALB54168.1"/>
    </source>
</evidence>
<dbReference type="KEGG" id="cui:AFK65_05645"/>
<reference evidence="2" key="1">
    <citation type="submission" date="2015-07" db="EMBL/GenBank/DDBJ databases">
        <authorList>
            <person name="Moine D."/>
            <person name="Kassam M."/>
        </authorList>
    </citation>
    <scope>NUCLEOTIDE SEQUENCE [LARGE SCALE GENOMIC DNA]</scope>
    <source>
        <strain evidence="2">NCTC 9529</strain>
    </source>
</reference>